<evidence type="ECO:0000313" key="4">
    <source>
        <dbReference type="Proteomes" id="UP000427769"/>
    </source>
</evidence>
<feature type="domain" description="Cysteine-rich" evidence="2">
    <location>
        <begin position="3"/>
        <end position="87"/>
    </location>
</feature>
<dbReference type="KEGG" id="dwd:DSCW_61090"/>
<dbReference type="InterPro" id="IPR004017">
    <property type="entry name" value="Cys_rich_dom"/>
</dbReference>
<evidence type="ECO:0000313" key="3">
    <source>
        <dbReference type="EMBL" id="BBO78692.1"/>
    </source>
</evidence>
<dbReference type="PANTHER" id="PTHR42947">
    <property type="entry name" value="COB--COM HETERODISULFIDE REDUCTASE SUBUNIT B 1"/>
    <property type="match status" value="1"/>
</dbReference>
<dbReference type="EMBL" id="AP021875">
    <property type="protein sequence ID" value="BBO78692.1"/>
    <property type="molecule type" value="Genomic_DNA"/>
</dbReference>
<accession>A0A5K7Z9I5</accession>
<name>A0A5K7Z9I5_9BACT</name>
<dbReference type="RefSeq" id="WP_155307301.1">
    <property type="nucleotide sequence ID" value="NZ_AP021875.1"/>
</dbReference>
<evidence type="ECO:0000256" key="1">
    <source>
        <dbReference type="ARBA" id="ARBA00023002"/>
    </source>
</evidence>
<dbReference type="Pfam" id="PF02754">
    <property type="entry name" value="CCG"/>
    <property type="match status" value="2"/>
</dbReference>
<gene>
    <name evidence="3" type="ORF">DSCW_61090</name>
</gene>
<dbReference type="Gene3D" id="1.20.1050.140">
    <property type="match status" value="1"/>
</dbReference>
<dbReference type="Gene3D" id="3.40.50.11810">
    <property type="match status" value="1"/>
</dbReference>
<proteinExistence type="predicted"/>
<dbReference type="InterPro" id="IPR051278">
    <property type="entry name" value="HdrB/HdrD_reductase"/>
</dbReference>
<dbReference type="PANTHER" id="PTHR42947:SF1">
    <property type="entry name" value="COB--COM HETERODISULFIDE REDUCTASE SUBUNIT B 1"/>
    <property type="match status" value="1"/>
</dbReference>
<organism evidence="3 4">
    <name type="scientific">Desulfosarcina widdelii</name>
    <dbReference type="NCBI Taxonomy" id="947919"/>
    <lineage>
        <taxon>Bacteria</taxon>
        <taxon>Pseudomonadati</taxon>
        <taxon>Thermodesulfobacteriota</taxon>
        <taxon>Desulfobacteria</taxon>
        <taxon>Desulfobacterales</taxon>
        <taxon>Desulfosarcinaceae</taxon>
        <taxon>Desulfosarcina</taxon>
    </lineage>
</organism>
<dbReference type="Proteomes" id="UP000427769">
    <property type="component" value="Chromosome"/>
</dbReference>
<feature type="domain" description="Cysteine-rich" evidence="2">
    <location>
        <begin position="149"/>
        <end position="235"/>
    </location>
</feature>
<dbReference type="AlphaFoldDB" id="A0A5K7Z9I5"/>
<dbReference type="GO" id="GO:0016491">
    <property type="term" value="F:oxidoreductase activity"/>
    <property type="evidence" value="ECO:0007669"/>
    <property type="project" value="UniProtKB-KW"/>
</dbReference>
<dbReference type="OrthoDB" id="9777685at2"/>
<evidence type="ECO:0000259" key="2">
    <source>
        <dbReference type="Pfam" id="PF02754"/>
    </source>
</evidence>
<keyword evidence="1" id="KW-0560">Oxidoreductase</keyword>
<sequence>MKYLYYPGCSLTASAREYDLSTRAVLAATGVDLEEIEDWTCCGASAAAPLSHMLSLSLGARNLALAERADPDGQVLVPCSACYLNLKKARETLRGDAEGRAAINDALEAVGLQAAGTARVRHLLDVIAVDIGVQRIAPLISRSLDNLTVAPYYGCQCLRPYVEFDDPERPKTMIPFIEATGAVVLDWEMGSRCCGASLVSTQPETGLERVRSILKAAKGADLIVTVCPMCQINLDGWQTKASRMAGEDLSITVLYLPQLLGLAMGLDPKELGMDLNLAIEKRFKEKIH</sequence>
<keyword evidence="4" id="KW-1185">Reference proteome</keyword>
<protein>
    <submittedName>
        <fullName evidence="3">Heterodisulfide reductase subunit B</fullName>
    </submittedName>
</protein>
<reference evidence="3 4" key="1">
    <citation type="submission" date="2019-11" db="EMBL/GenBank/DDBJ databases">
        <title>Comparative genomics of hydrocarbon-degrading Desulfosarcina strains.</title>
        <authorList>
            <person name="Watanabe M."/>
            <person name="Kojima H."/>
            <person name="Fukui M."/>
        </authorList>
    </citation>
    <scope>NUCLEOTIDE SEQUENCE [LARGE SCALE GENOMIC DNA]</scope>
    <source>
        <strain evidence="3 4">PP31</strain>
    </source>
</reference>